<sequence>MTIVMTFLVIYLLIVIINPVTTFFHELGHALPMLAFSKEGKVEMFIGSHGDYDKSLKLRFGRLHCYIRLTQLLLMKPSGICRGSRAENSYAQQLTILYGGAVFSLSLAIVSLIAVLNYEHIPAIRLIGFTVLLFAVIDLVMNLLPRTIKDKKGHRFYNDGYMILFTIRTRRFHENITTAFRHYSAENYRDAAYELNYIVQQGFCNEILLRALCSALLLNRQHDEAAQCLQTLGKISSFDATDHFHAGYLASRGNDPETAMKHYRLALDADPENAVVLNNLGYELAEKGEYMEASVHLEKAIDLAPELAFAYDNRGYAHLMQGELEEGKRLIERSLELDPTNAYAYRNMGLYYMQIQHYGAAIALFNKAIQLDATTPRAKAYLEQAWMTAASRQHLQ</sequence>
<dbReference type="PANTHER" id="PTHR44858">
    <property type="entry name" value="TETRATRICOPEPTIDE REPEAT PROTEIN 6"/>
    <property type="match status" value="1"/>
</dbReference>
<reference evidence="5" key="1">
    <citation type="submission" date="2022-10" db="EMBL/GenBank/DDBJ databases">
        <title>Chitinophaga sp. nov., isolated from soil.</title>
        <authorList>
            <person name="Jeon C.O."/>
        </authorList>
    </citation>
    <scope>NUCLEOTIDE SEQUENCE</scope>
    <source>
        <strain evidence="5">R8</strain>
    </source>
</reference>
<dbReference type="Gene3D" id="1.25.40.10">
    <property type="entry name" value="Tetratricopeptide repeat domain"/>
    <property type="match status" value="1"/>
</dbReference>
<keyword evidence="4" id="KW-1133">Transmembrane helix</keyword>
<feature type="transmembrane region" description="Helical" evidence="4">
    <location>
        <begin position="6"/>
        <end position="24"/>
    </location>
</feature>
<feature type="repeat" description="TPR" evidence="3">
    <location>
        <begin position="342"/>
        <end position="375"/>
    </location>
</feature>
<dbReference type="SMART" id="SM00028">
    <property type="entry name" value="TPR"/>
    <property type="match status" value="4"/>
</dbReference>
<evidence type="ECO:0000313" key="6">
    <source>
        <dbReference type="Proteomes" id="UP001162741"/>
    </source>
</evidence>
<feature type="repeat" description="TPR" evidence="3">
    <location>
        <begin position="240"/>
        <end position="273"/>
    </location>
</feature>
<keyword evidence="6" id="KW-1185">Reference proteome</keyword>
<dbReference type="Proteomes" id="UP001162741">
    <property type="component" value="Chromosome"/>
</dbReference>
<evidence type="ECO:0000256" key="2">
    <source>
        <dbReference type="ARBA" id="ARBA00022803"/>
    </source>
</evidence>
<feature type="repeat" description="TPR" evidence="3">
    <location>
        <begin position="274"/>
        <end position="307"/>
    </location>
</feature>
<feature type="transmembrane region" description="Helical" evidence="4">
    <location>
        <begin position="124"/>
        <end position="144"/>
    </location>
</feature>
<dbReference type="RefSeq" id="WP_244837988.1">
    <property type="nucleotide sequence ID" value="NZ_CP107006.1"/>
</dbReference>
<evidence type="ECO:0000256" key="1">
    <source>
        <dbReference type="ARBA" id="ARBA00022737"/>
    </source>
</evidence>
<name>A0ABY6J9S1_9BACT</name>
<dbReference type="Pfam" id="PF13414">
    <property type="entry name" value="TPR_11"/>
    <property type="match status" value="1"/>
</dbReference>
<protein>
    <submittedName>
        <fullName evidence="5">Tetratricopeptide repeat protein</fullName>
    </submittedName>
</protein>
<keyword evidence="2 3" id="KW-0802">TPR repeat</keyword>
<organism evidence="5 6">
    <name type="scientific">Chitinophaga horti</name>
    <dbReference type="NCBI Taxonomy" id="2920382"/>
    <lineage>
        <taxon>Bacteria</taxon>
        <taxon>Pseudomonadati</taxon>
        <taxon>Bacteroidota</taxon>
        <taxon>Chitinophagia</taxon>
        <taxon>Chitinophagales</taxon>
        <taxon>Chitinophagaceae</taxon>
        <taxon>Chitinophaga</taxon>
    </lineage>
</organism>
<dbReference type="Pfam" id="PF13181">
    <property type="entry name" value="TPR_8"/>
    <property type="match status" value="2"/>
</dbReference>
<evidence type="ECO:0000313" key="5">
    <source>
        <dbReference type="EMBL" id="UYQ95054.1"/>
    </source>
</evidence>
<keyword evidence="4" id="KW-0472">Membrane</keyword>
<feature type="transmembrane region" description="Helical" evidence="4">
    <location>
        <begin position="95"/>
        <end position="118"/>
    </location>
</feature>
<evidence type="ECO:0000256" key="4">
    <source>
        <dbReference type="SAM" id="Phobius"/>
    </source>
</evidence>
<dbReference type="SUPFAM" id="SSF48452">
    <property type="entry name" value="TPR-like"/>
    <property type="match status" value="2"/>
</dbReference>
<keyword evidence="1" id="KW-0677">Repeat</keyword>
<dbReference type="PANTHER" id="PTHR44858:SF1">
    <property type="entry name" value="UDP-N-ACETYLGLUCOSAMINE--PEPTIDE N-ACETYLGLUCOSAMINYLTRANSFERASE SPINDLY-RELATED"/>
    <property type="match status" value="1"/>
</dbReference>
<evidence type="ECO:0000256" key="3">
    <source>
        <dbReference type="PROSITE-ProRule" id="PRU00339"/>
    </source>
</evidence>
<keyword evidence="4" id="KW-0812">Transmembrane</keyword>
<dbReference type="InterPro" id="IPR019734">
    <property type="entry name" value="TPR_rpt"/>
</dbReference>
<dbReference type="PROSITE" id="PS50005">
    <property type="entry name" value="TPR"/>
    <property type="match status" value="4"/>
</dbReference>
<proteinExistence type="predicted"/>
<dbReference type="InterPro" id="IPR050498">
    <property type="entry name" value="Ycf3"/>
</dbReference>
<gene>
    <name evidence="5" type="ORF">MKQ68_08095</name>
</gene>
<dbReference type="InterPro" id="IPR011990">
    <property type="entry name" value="TPR-like_helical_dom_sf"/>
</dbReference>
<dbReference type="EMBL" id="CP107006">
    <property type="protein sequence ID" value="UYQ95054.1"/>
    <property type="molecule type" value="Genomic_DNA"/>
</dbReference>
<accession>A0ABY6J9S1</accession>
<feature type="repeat" description="TPR" evidence="3">
    <location>
        <begin position="308"/>
        <end position="341"/>
    </location>
</feature>